<proteinExistence type="predicted"/>
<dbReference type="RefSeq" id="WP_244712235.1">
    <property type="nucleotide sequence ID" value="NZ_CP095073.1"/>
</dbReference>
<keyword evidence="2" id="KW-1185">Reference proteome</keyword>
<dbReference type="Proteomes" id="UP000831787">
    <property type="component" value="Chromosome"/>
</dbReference>
<dbReference type="InterPro" id="IPR007061">
    <property type="entry name" value="MST-like"/>
</dbReference>
<organism evidence="1 2">
    <name type="scientific">Halobacillus salinarum</name>
    <dbReference type="NCBI Taxonomy" id="2932257"/>
    <lineage>
        <taxon>Bacteria</taxon>
        <taxon>Bacillati</taxon>
        <taxon>Bacillota</taxon>
        <taxon>Bacilli</taxon>
        <taxon>Bacillales</taxon>
        <taxon>Bacillaceae</taxon>
        <taxon>Halobacillus</taxon>
    </lineage>
</organism>
<name>A0ABY4EMW7_9BACI</name>
<dbReference type="InterPro" id="IPR034660">
    <property type="entry name" value="DinB/YfiT-like"/>
</dbReference>
<gene>
    <name evidence="1" type="ORF">MUN89_05905</name>
</gene>
<dbReference type="Gene3D" id="1.20.120.450">
    <property type="entry name" value="dinb family like domain"/>
    <property type="match status" value="1"/>
</dbReference>
<evidence type="ECO:0000313" key="1">
    <source>
        <dbReference type="EMBL" id="UOQ45478.1"/>
    </source>
</evidence>
<reference evidence="1 2" key="1">
    <citation type="submission" date="2022-04" db="EMBL/GenBank/DDBJ databases">
        <title>Halobacillus sp. isolated from saltern.</title>
        <authorList>
            <person name="Won M."/>
            <person name="Lee C.-M."/>
            <person name="Woen H.-Y."/>
            <person name="Kwon S.-W."/>
        </authorList>
    </citation>
    <scope>NUCLEOTIDE SEQUENCE [LARGE SCALE GENOMIC DNA]</scope>
    <source>
        <strain evidence="1 2">SSBR10-3</strain>
    </source>
</reference>
<dbReference type="Pfam" id="PF04978">
    <property type="entry name" value="MST"/>
    <property type="match status" value="1"/>
</dbReference>
<dbReference type="EMBL" id="CP095073">
    <property type="protein sequence ID" value="UOQ45478.1"/>
    <property type="molecule type" value="Genomic_DNA"/>
</dbReference>
<sequence>MIDYRIKSVERFAGRIGELASMLDHTRAVTLEEVKDLNDYELDYLVDEGSNTIGSLLLHIASIEFVHQIISFENRDLHKEELKKWQTALELGSKARTQIRKNGVEYYLYELAQVREQTLRTFEHFTEEWLFEERVWDNGTPYNNYYLWFHVLEDEINHRGQIRAIKRWIAANHK</sequence>
<dbReference type="SUPFAM" id="SSF109854">
    <property type="entry name" value="DinB/YfiT-like putative metalloenzymes"/>
    <property type="match status" value="1"/>
</dbReference>
<evidence type="ECO:0000313" key="2">
    <source>
        <dbReference type="Proteomes" id="UP000831787"/>
    </source>
</evidence>
<protein>
    <submittedName>
        <fullName evidence="1">DinB family protein</fullName>
    </submittedName>
</protein>
<accession>A0ABY4EMW7</accession>